<dbReference type="Pfam" id="PF00403">
    <property type="entry name" value="HMA"/>
    <property type="match status" value="1"/>
</dbReference>
<organism evidence="2 3">
    <name type="scientific">Ruminococcus gauvreauii</name>
    <dbReference type="NCBI Taxonomy" id="438033"/>
    <lineage>
        <taxon>Bacteria</taxon>
        <taxon>Bacillati</taxon>
        <taxon>Bacillota</taxon>
        <taxon>Clostridia</taxon>
        <taxon>Eubacteriales</taxon>
        <taxon>Oscillospiraceae</taxon>
        <taxon>Ruminococcus</taxon>
    </lineage>
</organism>
<accession>A0ABY5VH12</accession>
<proteinExistence type="predicted"/>
<evidence type="ECO:0000259" key="1">
    <source>
        <dbReference type="Pfam" id="PF00403"/>
    </source>
</evidence>
<dbReference type="EMBL" id="CP102290">
    <property type="protein sequence ID" value="UWP59592.1"/>
    <property type="molecule type" value="Genomic_DNA"/>
</dbReference>
<protein>
    <submittedName>
        <fullName evidence="2">Cation transporter</fullName>
    </submittedName>
</protein>
<dbReference type="InterPro" id="IPR036163">
    <property type="entry name" value="HMA_dom_sf"/>
</dbReference>
<feature type="domain" description="HMA" evidence="1">
    <location>
        <begin position="58"/>
        <end position="113"/>
    </location>
</feature>
<evidence type="ECO:0000313" key="3">
    <source>
        <dbReference type="Proteomes" id="UP001060164"/>
    </source>
</evidence>
<dbReference type="InterPro" id="IPR006121">
    <property type="entry name" value="HMA_dom"/>
</dbReference>
<reference evidence="2" key="1">
    <citation type="journal article" date="2022" name="Cell">
        <title>Design, construction, and in vivo augmentation of a complex gut microbiome.</title>
        <authorList>
            <person name="Cheng A.G."/>
            <person name="Ho P.Y."/>
            <person name="Aranda-Diaz A."/>
            <person name="Jain S."/>
            <person name="Yu F.B."/>
            <person name="Meng X."/>
            <person name="Wang M."/>
            <person name="Iakiviak M."/>
            <person name="Nagashima K."/>
            <person name="Zhao A."/>
            <person name="Murugkar P."/>
            <person name="Patil A."/>
            <person name="Atabakhsh K."/>
            <person name="Weakley A."/>
            <person name="Yan J."/>
            <person name="Brumbaugh A.R."/>
            <person name="Higginbottom S."/>
            <person name="Dimas A."/>
            <person name="Shiver A.L."/>
            <person name="Deutschbauer A."/>
            <person name="Neff N."/>
            <person name="Sonnenburg J.L."/>
            <person name="Huang K.C."/>
            <person name="Fischbach M.A."/>
        </authorList>
    </citation>
    <scope>NUCLEOTIDE SEQUENCE</scope>
    <source>
        <strain evidence="2">DSM 19829</strain>
    </source>
</reference>
<dbReference type="SUPFAM" id="SSF55008">
    <property type="entry name" value="HMA, heavy metal-associated domain"/>
    <property type="match status" value="1"/>
</dbReference>
<dbReference type="CDD" id="cd00371">
    <property type="entry name" value="HMA"/>
    <property type="match status" value="1"/>
</dbReference>
<dbReference type="RefSeq" id="WP_028527819.1">
    <property type="nucleotide sequence ID" value="NZ_CABLBR010000005.1"/>
</dbReference>
<name>A0ABY5VH12_9FIRM</name>
<gene>
    <name evidence="2" type="ORF">NQ502_00585</name>
</gene>
<dbReference type="Proteomes" id="UP001060164">
    <property type="component" value="Chromosome"/>
</dbReference>
<keyword evidence="3" id="KW-1185">Reference proteome</keyword>
<evidence type="ECO:0000313" key="2">
    <source>
        <dbReference type="EMBL" id="UWP59592.1"/>
    </source>
</evidence>
<dbReference type="Gene3D" id="3.30.70.100">
    <property type="match status" value="1"/>
</dbReference>
<sequence>MATAIICMILIIICIFGVRSYMKKLSHGCCGSGGDSEVRIRPADRDISHYPFVYRIGIDGMTCQNCAVRIENAFHEREGFLAKVNLQHAWVIVRTRENVQEEQLKQIIREKGYYVRSVETDQSKG</sequence>